<evidence type="ECO:0000313" key="3">
    <source>
        <dbReference type="EMBL" id="KRP86947.1"/>
    </source>
</evidence>
<dbReference type="InterPro" id="IPR011047">
    <property type="entry name" value="Quinoprotein_ADH-like_sf"/>
</dbReference>
<gene>
    <name evidence="3" type="ORF">AOQ72_02945</name>
</gene>
<dbReference type="PANTHER" id="PTHR34512:SF30">
    <property type="entry name" value="OUTER MEMBRANE PROTEIN ASSEMBLY FACTOR BAMB"/>
    <property type="match status" value="1"/>
</dbReference>
<dbReference type="OrthoDB" id="5290752at2"/>
<sequence length="928" mass="97409">MQVRLAISIIVAAMMVGCPVVSAQPAPERDPHLQPGGGRFQNNPEVVSPILLTRPIYECAQTVVVNGYVPDAQIEIYLAGQPNPIGSATASEIANQPIKVATPFEIGQVITAVQVVGGVKSKPSNAVTVTSYKDDYPAGLPQPRLNPAPCYDCGRAVGIADVIPGAWWKVFAEDPLAGGGFGPKTEVGGNADFAYTFVNPAFRKGQRITAQSGICRDISPVSRAEIVQSQPSSLPGPVVDTVYEGAPVAVVRGPASSPLLNGADIKVFTDNMIPNPNQVGGQPTPGGAQQIGLNPRGKGTGNYWATQVLCTASAPGPKTPAKPCSQLPAAKIRQPLPGDTIIEVVEFVPGSRISIYAEAEEIGDGGGAQVALTRAIKEGEKISVVQSMGRCVADLVYVANAGCGDRDPKVCSREWPAFRHSGLRDAQQPFDSPLADPQQVKTLKVKWTFRPPDDPRGFRASAIVHQGRVFIGNGNGRLYAIDAASGNLLWQYPKAGDPALRSQYETVSAHNPSSEGLPASASIGTVRERDAVIFGGPDQSLGRRLGSGRLFALDPASGAEIWKSPEIAALNGLTPGDGRELHENIGYSSPLVIGNRVYVGIANHADSPIQNGRVASVDINSGNIVASFDFKATSTRGGGIWSSLAGGLLGNAIYATTGNARLWNGGSQPQPSVDHSLSLLRLNAATGALEWKLKPVPFNMDDDPDWASGPTLLDARCGATVASTQKDGWSYAARAGAGAGGNPVVRWQFPPTGIPFTSGTHGDTRYLIPGAAWRDTFITTTGGYTVEAGQVPPGFTRLHALDVCVGPSGPVRWVADIPGTRKNTAYQLGPPTVTRGIVFLGTAQGHLVVLADPSVWPPAGSICDNPEVLQADCVPNGFRLVPRPQILADIDLDPGNTSDRIFTEPVLADGRVFVATTAGVLYMLETAR</sequence>
<dbReference type="PROSITE" id="PS51257">
    <property type="entry name" value="PROKAR_LIPOPROTEIN"/>
    <property type="match status" value="1"/>
</dbReference>
<dbReference type="SUPFAM" id="SSF50998">
    <property type="entry name" value="Quinoprotein alcohol dehydrogenase-like"/>
    <property type="match status" value="1"/>
</dbReference>
<dbReference type="RefSeq" id="WP_156447313.1">
    <property type="nucleotide sequence ID" value="NZ_LJYF01000048.1"/>
</dbReference>
<dbReference type="AlphaFoldDB" id="A0A0R3BVE5"/>
<evidence type="ECO:0000259" key="2">
    <source>
        <dbReference type="Pfam" id="PF01011"/>
    </source>
</evidence>
<name>A0A0R3BVE5_9BRAD</name>
<dbReference type="Proteomes" id="UP000051380">
    <property type="component" value="Unassembled WGS sequence"/>
</dbReference>
<proteinExistence type="predicted"/>
<comment type="caution">
    <text evidence="3">The sequence shown here is derived from an EMBL/GenBank/DDBJ whole genome shotgun (WGS) entry which is preliminary data.</text>
</comment>
<dbReference type="EMBL" id="LJYF01000048">
    <property type="protein sequence ID" value="KRP86947.1"/>
    <property type="molecule type" value="Genomic_DNA"/>
</dbReference>
<feature type="domain" description="Pyrrolo-quinoline quinone repeat" evidence="2">
    <location>
        <begin position="436"/>
        <end position="753"/>
    </location>
</feature>
<evidence type="ECO:0000256" key="1">
    <source>
        <dbReference type="SAM" id="SignalP"/>
    </source>
</evidence>
<dbReference type="PANTHER" id="PTHR34512">
    <property type="entry name" value="CELL SURFACE PROTEIN"/>
    <property type="match status" value="1"/>
</dbReference>
<accession>A0A0R3BVE5</accession>
<feature type="chain" id="PRO_5006433431" description="Pyrrolo-quinoline quinone repeat domain-containing protein" evidence="1">
    <location>
        <begin position="24"/>
        <end position="928"/>
    </location>
</feature>
<dbReference type="SMART" id="SM00564">
    <property type="entry name" value="PQQ"/>
    <property type="match status" value="5"/>
</dbReference>
<dbReference type="Gene3D" id="2.140.10.10">
    <property type="entry name" value="Quinoprotein alcohol dehydrogenase-like superfamily"/>
    <property type="match status" value="1"/>
</dbReference>
<reference evidence="3 4" key="1">
    <citation type="submission" date="2015-09" db="EMBL/GenBank/DDBJ databases">
        <title>Draft Genome Sequence of the Strain BR 3267 (Bradyrhizobium yuanmingense) recommended as inoculant for cowpea in Brazil.</title>
        <authorList>
            <person name="Simoes-Araujo J.L."/>
            <person name="Zilli J.E."/>
        </authorList>
    </citation>
    <scope>NUCLEOTIDE SEQUENCE [LARGE SCALE GENOMIC DNA]</scope>
    <source>
        <strain evidence="3 4">BR3267</strain>
    </source>
</reference>
<dbReference type="InterPro" id="IPR018391">
    <property type="entry name" value="PQQ_b-propeller_rpt"/>
</dbReference>
<protein>
    <recommendedName>
        <fullName evidence="2">Pyrrolo-quinoline quinone repeat domain-containing protein</fullName>
    </recommendedName>
</protein>
<dbReference type="Pfam" id="PF01011">
    <property type="entry name" value="PQQ"/>
    <property type="match status" value="1"/>
</dbReference>
<keyword evidence="1" id="KW-0732">Signal</keyword>
<organism evidence="3 4">
    <name type="scientific">Bradyrhizobium yuanmingense</name>
    <dbReference type="NCBI Taxonomy" id="108015"/>
    <lineage>
        <taxon>Bacteria</taxon>
        <taxon>Pseudomonadati</taxon>
        <taxon>Pseudomonadota</taxon>
        <taxon>Alphaproteobacteria</taxon>
        <taxon>Hyphomicrobiales</taxon>
        <taxon>Nitrobacteraceae</taxon>
        <taxon>Bradyrhizobium</taxon>
    </lineage>
</organism>
<evidence type="ECO:0000313" key="4">
    <source>
        <dbReference type="Proteomes" id="UP000051380"/>
    </source>
</evidence>
<feature type="signal peptide" evidence="1">
    <location>
        <begin position="1"/>
        <end position="23"/>
    </location>
</feature>
<dbReference type="InterPro" id="IPR002372">
    <property type="entry name" value="PQQ_rpt_dom"/>
</dbReference>